<dbReference type="GO" id="GO:0032580">
    <property type="term" value="C:Golgi cisterna membrane"/>
    <property type="evidence" value="ECO:0007669"/>
    <property type="project" value="UniProtKB-SubCell"/>
</dbReference>
<sequence length="440" mass="50627">MRQNRRPLLVAVVISATVCWVVLATYINPGPALGSGPTAAPTAAPGPGPGPAPAAAGEAPSLPDPVAWRGFSKKEISQLSKLGRMLFLQDTANLTPRNKTFTVLMWKHGLYMENRHIFHFGKERHDPYEDCSVRNCRIEYDDKFLSKADAVIFHLHQTKSINELPRRLPEHRNQRWIFLTDESPHHTFMFDRSTNKLKNYVGVFNWSMSYRMDSDVPVPYGRAIPLTKEEAAAALATIPVSKNYALGKNGTVAVMGSNCGGWNHRWDYVRELQKHMRVDVYGGCGNNSRACPGGFRKDCPKIKNYKFYLAFENSNCRDYVTEKVWWNAYRNGAVPVIMGDTQENIRHILPRKSYLHVDDFASPADLARFLMHLDNSDRDYNTYFQWKYKYKIVNEHGYFQSPVYHYCRVCEALNYNDESTKIYEHPEEFLNVERDCKYTK</sequence>
<organism evidence="17 18">
    <name type="scientific">Gryllus longicercus</name>
    <dbReference type="NCBI Taxonomy" id="2509291"/>
    <lineage>
        <taxon>Eukaryota</taxon>
        <taxon>Metazoa</taxon>
        <taxon>Ecdysozoa</taxon>
        <taxon>Arthropoda</taxon>
        <taxon>Hexapoda</taxon>
        <taxon>Insecta</taxon>
        <taxon>Pterygota</taxon>
        <taxon>Neoptera</taxon>
        <taxon>Polyneoptera</taxon>
        <taxon>Orthoptera</taxon>
        <taxon>Ensifera</taxon>
        <taxon>Gryllidea</taxon>
        <taxon>Grylloidea</taxon>
        <taxon>Gryllidae</taxon>
        <taxon>Gryllinae</taxon>
        <taxon>Gryllus</taxon>
    </lineage>
</organism>
<evidence type="ECO:0000256" key="6">
    <source>
        <dbReference type="ARBA" id="ARBA00022692"/>
    </source>
</evidence>
<dbReference type="EMBL" id="JAZDUA010000245">
    <property type="protein sequence ID" value="KAK7863011.1"/>
    <property type="molecule type" value="Genomic_DNA"/>
</dbReference>
<evidence type="ECO:0000313" key="18">
    <source>
        <dbReference type="Proteomes" id="UP001378592"/>
    </source>
</evidence>
<reference evidence="17 18" key="1">
    <citation type="submission" date="2024-03" db="EMBL/GenBank/DDBJ databases">
        <title>The genome assembly and annotation of the cricket Gryllus longicercus Weissman &amp; Gray.</title>
        <authorList>
            <person name="Szrajer S."/>
            <person name="Gray D."/>
            <person name="Ylla G."/>
        </authorList>
    </citation>
    <scope>NUCLEOTIDE SEQUENCE [LARGE SCALE GENOMIC DNA]</scope>
    <source>
        <strain evidence="17">DAG 2021-001</strain>
        <tissue evidence="17">Whole body minus gut</tissue>
    </source>
</reference>
<keyword evidence="6 12" id="KW-0812">Transmembrane</keyword>
<evidence type="ECO:0000256" key="7">
    <source>
        <dbReference type="ARBA" id="ARBA00022968"/>
    </source>
</evidence>
<dbReference type="Pfam" id="PF17039">
    <property type="entry name" value="Glyco_tran_10_N"/>
    <property type="match status" value="1"/>
</dbReference>
<evidence type="ECO:0000256" key="5">
    <source>
        <dbReference type="ARBA" id="ARBA00022679"/>
    </source>
</evidence>
<evidence type="ECO:0000256" key="8">
    <source>
        <dbReference type="ARBA" id="ARBA00022989"/>
    </source>
</evidence>
<gene>
    <name evidence="17" type="ORF">R5R35_010762</name>
</gene>
<dbReference type="SUPFAM" id="SSF53756">
    <property type="entry name" value="UDP-Glycosyltransferase/glycogen phosphorylase"/>
    <property type="match status" value="1"/>
</dbReference>
<dbReference type="AlphaFoldDB" id="A0AAN9Z3B1"/>
<dbReference type="PANTHER" id="PTHR48438">
    <property type="entry name" value="ALPHA-(1,3)-FUCOSYLTRANSFERASE C-RELATED"/>
    <property type="match status" value="1"/>
</dbReference>
<dbReference type="Pfam" id="PF00852">
    <property type="entry name" value="Glyco_transf_10"/>
    <property type="match status" value="1"/>
</dbReference>
<dbReference type="EC" id="2.4.1.-" evidence="12"/>
<accession>A0AAN9Z3B1</accession>
<evidence type="ECO:0000256" key="9">
    <source>
        <dbReference type="ARBA" id="ARBA00023034"/>
    </source>
</evidence>
<name>A0AAN9Z3B1_9ORTH</name>
<dbReference type="InterPro" id="IPR038577">
    <property type="entry name" value="GT10-like_C_sf"/>
</dbReference>
<feature type="chain" id="PRO_5043024489" description="Fucosyltransferase" evidence="14">
    <location>
        <begin position="25"/>
        <end position="440"/>
    </location>
</feature>
<keyword evidence="18" id="KW-1185">Reference proteome</keyword>
<evidence type="ECO:0000256" key="3">
    <source>
        <dbReference type="ARBA" id="ARBA00008919"/>
    </source>
</evidence>
<proteinExistence type="inferred from homology"/>
<comment type="similarity">
    <text evidence="3 12">Belongs to the glycosyltransferase 10 family.</text>
</comment>
<evidence type="ECO:0000256" key="10">
    <source>
        <dbReference type="ARBA" id="ARBA00023136"/>
    </source>
</evidence>
<comment type="pathway">
    <text evidence="2">Protein modification; protein glycosylation.</text>
</comment>
<feature type="region of interest" description="Disordered" evidence="13">
    <location>
        <begin position="36"/>
        <end position="60"/>
    </location>
</feature>
<keyword evidence="8" id="KW-1133">Transmembrane helix</keyword>
<comment type="caution">
    <text evidence="17">The sequence shown here is derived from an EMBL/GenBank/DDBJ whole genome shotgun (WGS) entry which is preliminary data.</text>
</comment>
<feature type="domain" description="Fucosyltransferase N-terminal" evidence="16">
    <location>
        <begin position="99"/>
        <end position="221"/>
    </location>
</feature>
<keyword evidence="14" id="KW-0732">Signal</keyword>
<dbReference type="InterPro" id="IPR055270">
    <property type="entry name" value="Glyco_tran_10_C"/>
</dbReference>
<evidence type="ECO:0000256" key="14">
    <source>
        <dbReference type="SAM" id="SignalP"/>
    </source>
</evidence>
<comment type="subcellular location">
    <subcellularLocation>
        <location evidence="1 12">Golgi apparatus</location>
        <location evidence="1 12">Golgi stack membrane</location>
        <topology evidence="1 12">Single-pass type II membrane protein</topology>
    </subcellularLocation>
</comment>
<feature type="domain" description="Fucosyltransferase C-terminal" evidence="15">
    <location>
        <begin position="247"/>
        <end position="425"/>
    </location>
</feature>
<protein>
    <recommendedName>
        <fullName evidence="12">Fucosyltransferase</fullName>
        <ecNumber evidence="12">2.4.1.-</ecNumber>
    </recommendedName>
</protein>
<evidence type="ECO:0000256" key="12">
    <source>
        <dbReference type="RuleBase" id="RU003832"/>
    </source>
</evidence>
<keyword evidence="9 12" id="KW-0333">Golgi apparatus</keyword>
<keyword evidence="4 12" id="KW-0328">Glycosyltransferase</keyword>
<evidence type="ECO:0000256" key="11">
    <source>
        <dbReference type="ARBA" id="ARBA00023180"/>
    </source>
</evidence>
<keyword evidence="10" id="KW-0472">Membrane</keyword>
<keyword evidence="5 12" id="KW-0808">Transferase</keyword>
<dbReference type="PANTHER" id="PTHR48438:SF1">
    <property type="entry name" value="ALPHA-(1,3)-FUCOSYLTRANSFERASE C-RELATED"/>
    <property type="match status" value="1"/>
</dbReference>
<evidence type="ECO:0000256" key="1">
    <source>
        <dbReference type="ARBA" id="ARBA00004447"/>
    </source>
</evidence>
<dbReference type="Gene3D" id="3.40.50.11660">
    <property type="entry name" value="Glycosyl transferase family 10, C-terminal domain"/>
    <property type="match status" value="1"/>
</dbReference>
<evidence type="ECO:0000256" key="13">
    <source>
        <dbReference type="SAM" id="MobiDB-lite"/>
    </source>
</evidence>
<dbReference type="Proteomes" id="UP001378592">
    <property type="component" value="Unassembled WGS sequence"/>
</dbReference>
<evidence type="ECO:0000256" key="2">
    <source>
        <dbReference type="ARBA" id="ARBA00004922"/>
    </source>
</evidence>
<feature type="signal peptide" evidence="14">
    <location>
        <begin position="1"/>
        <end position="24"/>
    </location>
</feature>
<evidence type="ECO:0000256" key="4">
    <source>
        <dbReference type="ARBA" id="ARBA00022676"/>
    </source>
</evidence>
<keyword evidence="7" id="KW-0735">Signal-anchor</keyword>
<dbReference type="GO" id="GO:0008417">
    <property type="term" value="F:fucosyltransferase activity"/>
    <property type="evidence" value="ECO:0007669"/>
    <property type="project" value="InterPro"/>
</dbReference>
<evidence type="ECO:0000259" key="15">
    <source>
        <dbReference type="Pfam" id="PF00852"/>
    </source>
</evidence>
<evidence type="ECO:0000313" key="17">
    <source>
        <dbReference type="EMBL" id="KAK7863011.1"/>
    </source>
</evidence>
<dbReference type="InterPro" id="IPR031481">
    <property type="entry name" value="Glyco_tran_10_N"/>
</dbReference>
<keyword evidence="11" id="KW-0325">Glycoprotein</keyword>
<dbReference type="InterPro" id="IPR001503">
    <property type="entry name" value="Glyco_trans_10"/>
</dbReference>
<dbReference type="FunFam" id="3.40.50.11660:FF:000004">
    <property type="entry name" value="Glycoprotein 3-alpha-L-fucosyltransferase A"/>
    <property type="match status" value="1"/>
</dbReference>
<evidence type="ECO:0000259" key="16">
    <source>
        <dbReference type="Pfam" id="PF17039"/>
    </source>
</evidence>